<evidence type="ECO:0000313" key="1">
    <source>
        <dbReference type="EMBL" id="PIQ74282.1"/>
    </source>
</evidence>
<gene>
    <name evidence="1" type="ORF">COV85_03000</name>
</gene>
<evidence type="ECO:0000313" key="2">
    <source>
        <dbReference type="Proteomes" id="UP000231550"/>
    </source>
</evidence>
<name>A0A2H0KQ67_9BACT</name>
<protein>
    <submittedName>
        <fullName evidence="1">Uncharacterized protein</fullName>
    </submittedName>
</protein>
<dbReference type="Proteomes" id="UP000231550">
    <property type="component" value="Unassembled WGS sequence"/>
</dbReference>
<sequence length="212" mass="24906">MNFFFRKLFSNHIKPEEEGEFLVRLVSGSAFSVFSDEQFRRMINFEKRKQIEQDRIFNELVVTGLILLLMMINDFLPDIDPERKQFWHDIKEGIPDLFVNWLKEVGVGDKFAGIWKKLIYLRWDEYKKEQSATRRMFLGSALGDIQNEAFKDAAVRVETTTVGSLLYITRGNAKPRRISGELYGAKLNDPLRKHLCTWLSTLNHKLETRVGW</sequence>
<comment type="caution">
    <text evidence="1">The sequence shown here is derived from an EMBL/GenBank/DDBJ whole genome shotgun (WGS) entry which is preliminary data.</text>
</comment>
<dbReference type="EMBL" id="PCVN01000078">
    <property type="protein sequence ID" value="PIQ74282.1"/>
    <property type="molecule type" value="Genomic_DNA"/>
</dbReference>
<reference evidence="1 2" key="1">
    <citation type="submission" date="2017-09" db="EMBL/GenBank/DDBJ databases">
        <title>Depth-based differentiation of microbial function through sediment-hosted aquifers and enrichment of novel symbionts in the deep terrestrial subsurface.</title>
        <authorList>
            <person name="Probst A.J."/>
            <person name="Ladd B."/>
            <person name="Jarett J.K."/>
            <person name="Geller-Mcgrath D.E."/>
            <person name="Sieber C.M."/>
            <person name="Emerson J.B."/>
            <person name="Anantharaman K."/>
            <person name="Thomas B.C."/>
            <person name="Malmstrom R."/>
            <person name="Stieglmeier M."/>
            <person name="Klingl A."/>
            <person name="Woyke T."/>
            <person name="Ryan C.M."/>
            <person name="Banfield J.F."/>
        </authorList>
    </citation>
    <scope>NUCLEOTIDE SEQUENCE [LARGE SCALE GENOMIC DNA]</scope>
    <source>
        <strain evidence="1">CG11_big_fil_rev_8_21_14_0_20_44_10</strain>
    </source>
</reference>
<dbReference type="AlphaFoldDB" id="A0A2H0KQ67"/>
<organism evidence="1 2">
    <name type="scientific">Candidatus Portnoybacteria bacterium CG11_big_fil_rev_8_21_14_0_20_44_10</name>
    <dbReference type="NCBI Taxonomy" id="1974818"/>
    <lineage>
        <taxon>Bacteria</taxon>
        <taxon>Candidatus Portnoyibacteriota</taxon>
    </lineage>
</organism>
<accession>A0A2H0KQ67</accession>
<proteinExistence type="predicted"/>